<dbReference type="RefSeq" id="WP_120245014.1">
    <property type="nucleotide sequence ID" value="NZ_RAPO01000002.1"/>
</dbReference>
<evidence type="ECO:0000256" key="3">
    <source>
        <dbReference type="ARBA" id="ARBA00023163"/>
    </source>
</evidence>
<dbReference type="CDD" id="cd00090">
    <property type="entry name" value="HTH_ARSR"/>
    <property type="match status" value="1"/>
</dbReference>
<dbReference type="SMART" id="SM00344">
    <property type="entry name" value="HTH_ASNC"/>
    <property type="match status" value="1"/>
</dbReference>
<protein>
    <submittedName>
        <fullName evidence="5">DNA-binding Lrp family transcriptional regulator</fullName>
    </submittedName>
</protein>
<organism evidence="5 6">
    <name type="scientific">Halopiger aswanensis</name>
    <dbReference type="NCBI Taxonomy" id="148449"/>
    <lineage>
        <taxon>Archaea</taxon>
        <taxon>Methanobacteriati</taxon>
        <taxon>Methanobacteriota</taxon>
        <taxon>Stenosarchaea group</taxon>
        <taxon>Halobacteria</taxon>
        <taxon>Halobacteriales</taxon>
        <taxon>Natrialbaceae</taxon>
        <taxon>Halopiger</taxon>
    </lineage>
</organism>
<sequence>MGFELDDIDRGILHRLQDDARHTTAADIAGEVGVTANTVRNRIQRLEEAGVIAGYVPLIDYEQTEKSMHMVVQCTVPIHERGEAAATALEFDGVVAVRELMTGDRNLRIDLVAADTDEITAIVSRLQRAGIDVSEEELLKAEYRQPFDHFGADTVEE</sequence>
<dbReference type="EMBL" id="RAPO01000002">
    <property type="protein sequence ID" value="RKD95780.1"/>
    <property type="molecule type" value="Genomic_DNA"/>
</dbReference>
<dbReference type="OrthoDB" id="57033at2157"/>
<proteinExistence type="predicted"/>
<dbReference type="GO" id="GO:0043200">
    <property type="term" value="P:response to amino acid"/>
    <property type="evidence" value="ECO:0007669"/>
    <property type="project" value="TreeGrafter"/>
</dbReference>
<dbReference type="AlphaFoldDB" id="A0A419WJW9"/>
<dbReference type="InterPro" id="IPR000485">
    <property type="entry name" value="AsnC-type_HTH_dom"/>
</dbReference>
<dbReference type="InterPro" id="IPR019888">
    <property type="entry name" value="Tscrpt_reg_AsnC-like"/>
</dbReference>
<dbReference type="InterPro" id="IPR011991">
    <property type="entry name" value="ArsR-like_HTH"/>
</dbReference>
<accession>A0A419WJW9</accession>
<feature type="domain" description="HTH asnC-type" evidence="4">
    <location>
        <begin position="5"/>
        <end position="84"/>
    </location>
</feature>
<keyword evidence="6" id="KW-1185">Reference proteome</keyword>
<dbReference type="PROSITE" id="PS00519">
    <property type="entry name" value="HTH_ASNC_1"/>
    <property type="match status" value="1"/>
</dbReference>
<dbReference type="InterPro" id="IPR036388">
    <property type="entry name" value="WH-like_DNA-bd_sf"/>
</dbReference>
<keyword evidence="2 5" id="KW-0238">DNA-binding</keyword>
<gene>
    <name evidence="5" type="ORF">ATJ93_2643</name>
</gene>
<keyword evidence="3" id="KW-0804">Transcription</keyword>
<evidence type="ECO:0000256" key="2">
    <source>
        <dbReference type="ARBA" id="ARBA00023125"/>
    </source>
</evidence>
<evidence type="ECO:0000313" key="6">
    <source>
        <dbReference type="Proteomes" id="UP000283805"/>
    </source>
</evidence>
<evidence type="ECO:0000313" key="5">
    <source>
        <dbReference type="EMBL" id="RKD95780.1"/>
    </source>
</evidence>
<dbReference type="InterPro" id="IPR036390">
    <property type="entry name" value="WH_DNA-bd_sf"/>
</dbReference>
<keyword evidence="1" id="KW-0805">Transcription regulation</keyword>
<dbReference type="Pfam" id="PF13412">
    <property type="entry name" value="HTH_24"/>
    <property type="match status" value="1"/>
</dbReference>
<dbReference type="SUPFAM" id="SSF46785">
    <property type="entry name" value="Winged helix' DNA-binding domain"/>
    <property type="match status" value="1"/>
</dbReference>
<comment type="caution">
    <text evidence="5">The sequence shown here is derived from an EMBL/GenBank/DDBJ whole genome shotgun (WGS) entry which is preliminary data.</text>
</comment>
<name>A0A419WJW9_9EURY</name>
<evidence type="ECO:0000256" key="1">
    <source>
        <dbReference type="ARBA" id="ARBA00023015"/>
    </source>
</evidence>
<dbReference type="PROSITE" id="PS50956">
    <property type="entry name" value="HTH_ASNC_2"/>
    <property type="match status" value="1"/>
</dbReference>
<dbReference type="GO" id="GO:0005829">
    <property type="term" value="C:cytosol"/>
    <property type="evidence" value="ECO:0007669"/>
    <property type="project" value="TreeGrafter"/>
</dbReference>
<dbReference type="GO" id="GO:0043565">
    <property type="term" value="F:sequence-specific DNA binding"/>
    <property type="evidence" value="ECO:0007669"/>
    <property type="project" value="InterPro"/>
</dbReference>
<dbReference type="PANTHER" id="PTHR30154">
    <property type="entry name" value="LEUCINE-RESPONSIVE REGULATORY PROTEIN"/>
    <property type="match status" value="1"/>
</dbReference>
<dbReference type="Proteomes" id="UP000283805">
    <property type="component" value="Unassembled WGS sequence"/>
</dbReference>
<dbReference type="PRINTS" id="PR00033">
    <property type="entry name" value="HTHASNC"/>
</dbReference>
<dbReference type="InterPro" id="IPR019885">
    <property type="entry name" value="Tscrpt_reg_HTH_AsnC-type_CS"/>
</dbReference>
<dbReference type="Gene3D" id="1.10.10.10">
    <property type="entry name" value="Winged helix-like DNA-binding domain superfamily/Winged helix DNA-binding domain"/>
    <property type="match status" value="1"/>
</dbReference>
<reference evidence="5 6" key="1">
    <citation type="submission" date="2018-09" db="EMBL/GenBank/DDBJ databases">
        <title>Genomic Encyclopedia of Archaeal and Bacterial Type Strains, Phase II (KMG-II): from individual species to whole genera.</title>
        <authorList>
            <person name="Goeker M."/>
        </authorList>
    </citation>
    <scope>NUCLEOTIDE SEQUENCE [LARGE SCALE GENOMIC DNA]</scope>
    <source>
        <strain evidence="5 6">DSM 13151</strain>
    </source>
</reference>
<evidence type="ECO:0000259" key="4">
    <source>
        <dbReference type="PROSITE" id="PS50956"/>
    </source>
</evidence>
<dbReference type="PANTHER" id="PTHR30154:SF34">
    <property type="entry name" value="TRANSCRIPTIONAL REGULATOR AZLB"/>
    <property type="match status" value="1"/>
</dbReference>